<feature type="compositionally biased region" description="Basic and acidic residues" evidence="1">
    <location>
        <begin position="97"/>
        <end position="114"/>
    </location>
</feature>
<protein>
    <recommendedName>
        <fullName evidence="3">EF-hand domain-containing protein</fullName>
    </recommendedName>
</protein>
<evidence type="ECO:0000259" key="3">
    <source>
        <dbReference type="PROSITE" id="PS50222"/>
    </source>
</evidence>
<feature type="domain" description="EF-hand" evidence="3">
    <location>
        <begin position="100"/>
        <end position="129"/>
    </location>
</feature>
<feature type="compositionally biased region" description="Low complexity" evidence="1">
    <location>
        <begin position="164"/>
        <end position="175"/>
    </location>
</feature>
<evidence type="ECO:0000256" key="1">
    <source>
        <dbReference type="SAM" id="MobiDB-lite"/>
    </source>
</evidence>
<dbReference type="SUPFAM" id="SSF47473">
    <property type="entry name" value="EF-hand"/>
    <property type="match status" value="1"/>
</dbReference>
<dbReference type="Proteomes" id="UP001058533">
    <property type="component" value="Chromosome"/>
</dbReference>
<dbReference type="InterPro" id="IPR011992">
    <property type="entry name" value="EF-hand-dom_pair"/>
</dbReference>
<reference evidence="4" key="1">
    <citation type="submission" date="2022-07" db="EMBL/GenBank/DDBJ databases">
        <title>Sphingomonas sp. nov., a novel bacterium isolated from the north slope of the Mount Everest.</title>
        <authorList>
            <person name="Cui X."/>
            <person name="Liu Y."/>
        </authorList>
    </citation>
    <scope>NUCLEOTIDE SEQUENCE</scope>
    <source>
        <strain evidence="4">S5-59</strain>
    </source>
</reference>
<dbReference type="InterPro" id="IPR018247">
    <property type="entry name" value="EF_Hand_1_Ca_BS"/>
</dbReference>
<evidence type="ECO:0000256" key="2">
    <source>
        <dbReference type="SAM" id="SignalP"/>
    </source>
</evidence>
<gene>
    <name evidence="4" type="ORF">NMP03_05685</name>
</gene>
<dbReference type="Gene3D" id="1.10.238.10">
    <property type="entry name" value="EF-hand"/>
    <property type="match status" value="2"/>
</dbReference>
<organism evidence="4 5">
    <name type="scientific">Sphingomonas qomolangmaensis</name>
    <dbReference type="NCBI Taxonomy" id="2918765"/>
    <lineage>
        <taxon>Bacteria</taxon>
        <taxon>Pseudomonadati</taxon>
        <taxon>Pseudomonadota</taxon>
        <taxon>Alphaproteobacteria</taxon>
        <taxon>Sphingomonadales</taxon>
        <taxon>Sphingomonadaceae</taxon>
        <taxon>Sphingomonas</taxon>
    </lineage>
</organism>
<dbReference type="CDD" id="cd00051">
    <property type="entry name" value="EFh"/>
    <property type="match status" value="1"/>
</dbReference>
<dbReference type="InterPro" id="IPR002048">
    <property type="entry name" value="EF_hand_dom"/>
</dbReference>
<keyword evidence="2" id="KW-0732">Signal</keyword>
<feature type="chain" id="PRO_5046997695" description="EF-hand domain-containing protein" evidence="2">
    <location>
        <begin position="22"/>
        <end position="175"/>
    </location>
</feature>
<keyword evidence="5" id="KW-1185">Reference proteome</keyword>
<feature type="region of interest" description="Disordered" evidence="1">
    <location>
        <begin position="86"/>
        <end position="114"/>
    </location>
</feature>
<dbReference type="PROSITE" id="PS50222">
    <property type="entry name" value="EF_HAND_2"/>
    <property type="match status" value="2"/>
</dbReference>
<dbReference type="EMBL" id="CP101740">
    <property type="protein sequence ID" value="UUL83694.1"/>
    <property type="molecule type" value="Genomic_DNA"/>
</dbReference>
<feature type="signal peptide" evidence="2">
    <location>
        <begin position="1"/>
        <end position="21"/>
    </location>
</feature>
<feature type="domain" description="EF-hand" evidence="3">
    <location>
        <begin position="47"/>
        <end position="82"/>
    </location>
</feature>
<dbReference type="Pfam" id="PF13202">
    <property type="entry name" value="EF-hand_5"/>
    <property type="match status" value="3"/>
</dbReference>
<feature type="compositionally biased region" description="Basic residues" evidence="1">
    <location>
        <begin position="86"/>
        <end position="96"/>
    </location>
</feature>
<feature type="region of interest" description="Disordered" evidence="1">
    <location>
        <begin position="142"/>
        <end position="175"/>
    </location>
</feature>
<dbReference type="PROSITE" id="PS00018">
    <property type="entry name" value="EF_HAND_1"/>
    <property type="match status" value="1"/>
</dbReference>
<name>A0ABY5L9P6_9SPHN</name>
<dbReference type="RefSeq" id="WP_256507530.1">
    <property type="nucleotide sequence ID" value="NZ_CP101740.1"/>
</dbReference>
<sequence length="175" mass="18965">MKKFVLASLLSVTALAGTAIATQVAPTAPPPSAQKMQRMAPPATSAEMIERADRMFARMDANNDGQVTQAERTAMREAVAERREARAKRWAMKKGGRGGERMLARVDANKDGNISREEFRAQASQRFAKLDTNADGRVDATEQAAVKAKRGERRAKMAERRAARAGQAAPVAPSN</sequence>
<proteinExistence type="predicted"/>
<evidence type="ECO:0000313" key="5">
    <source>
        <dbReference type="Proteomes" id="UP001058533"/>
    </source>
</evidence>
<accession>A0ABY5L9P6</accession>
<evidence type="ECO:0000313" key="4">
    <source>
        <dbReference type="EMBL" id="UUL83694.1"/>
    </source>
</evidence>